<sequence>MEFNHPKKSFIPKLIRNAVAFSLMLGGYASYRYWTEGAGILTTSEFQNTMLSLALALALVALAGARYEQRRSK</sequence>
<keyword evidence="3" id="KW-1185">Reference proteome</keyword>
<evidence type="ECO:0000313" key="3">
    <source>
        <dbReference type="Proteomes" id="UP000570514"/>
    </source>
</evidence>
<protein>
    <submittedName>
        <fullName evidence="2">Uncharacterized protein</fullName>
    </submittedName>
</protein>
<accession>A0A846N407</accession>
<dbReference type="AlphaFoldDB" id="A0A846N407"/>
<keyword evidence="1" id="KW-1133">Transmembrane helix</keyword>
<dbReference type="Proteomes" id="UP000570514">
    <property type="component" value="Unassembled WGS sequence"/>
</dbReference>
<keyword evidence="1" id="KW-0812">Transmembrane</keyword>
<reference evidence="2 3" key="1">
    <citation type="submission" date="2020-03" db="EMBL/GenBank/DDBJ databases">
        <title>Genomic Encyclopedia of Type Strains, Phase IV (KMG-IV): sequencing the most valuable type-strain genomes for metagenomic binning, comparative biology and taxonomic classification.</title>
        <authorList>
            <person name="Goeker M."/>
        </authorList>
    </citation>
    <scope>NUCLEOTIDE SEQUENCE [LARGE SCALE GENOMIC DNA]</scope>
    <source>
        <strain evidence="2 3">DSM 19867</strain>
    </source>
</reference>
<name>A0A846N407_9PROT</name>
<feature type="transmembrane region" description="Helical" evidence="1">
    <location>
        <begin position="14"/>
        <end position="34"/>
    </location>
</feature>
<feature type="transmembrane region" description="Helical" evidence="1">
    <location>
        <begin position="46"/>
        <end position="65"/>
    </location>
</feature>
<dbReference type="EMBL" id="JAASRM010000001">
    <property type="protein sequence ID" value="NIK90195.1"/>
    <property type="molecule type" value="Genomic_DNA"/>
</dbReference>
<gene>
    <name evidence="2" type="ORF">FHS83_003513</name>
</gene>
<proteinExistence type="predicted"/>
<comment type="caution">
    <text evidence="2">The sequence shown here is derived from an EMBL/GenBank/DDBJ whole genome shotgun (WGS) entry which is preliminary data.</text>
</comment>
<organism evidence="2 3">
    <name type="scientific">Rhizomicrobium palustre</name>
    <dbReference type="NCBI Taxonomy" id="189966"/>
    <lineage>
        <taxon>Bacteria</taxon>
        <taxon>Pseudomonadati</taxon>
        <taxon>Pseudomonadota</taxon>
        <taxon>Alphaproteobacteria</taxon>
        <taxon>Micropepsales</taxon>
        <taxon>Micropepsaceae</taxon>
        <taxon>Rhizomicrobium</taxon>
    </lineage>
</organism>
<keyword evidence="1" id="KW-0472">Membrane</keyword>
<evidence type="ECO:0000256" key="1">
    <source>
        <dbReference type="SAM" id="Phobius"/>
    </source>
</evidence>
<evidence type="ECO:0000313" key="2">
    <source>
        <dbReference type="EMBL" id="NIK90195.1"/>
    </source>
</evidence>